<dbReference type="Pfam" id="PF04892">
    <property type="entry name" value="VanZ"/>
    <property type="match status" value="1"/>
</dbReference>
<evidence type="ECO:0000313" key="3">
    <source>
        <dbReference type="EMBL" id="NNH04308.1"/>
    </source>
</evidence>
<evidence type="ECO:0000256" key="1">
    <source>
        <dbReference type="SAM" id="Phobius"/>
    </source>
</evidence>
<keyword evidence="1" id="KW-0472">Membrane</keyword>
<dbReference type="Proteomes" id="UP000543598">
    <property type="component" value="Unassembled WGS sequence"/>
</dbReference>
<keyword evidence="1" id="KW-0812">Transmembrane</keyword>
<feature type="transmembrane region" description="Helical" evidence="1">
    <location>
        <begin position="124"/>
        <end position="141"/>
    </location>
</feature>
<keyword evidence="1" id="KW-1133">Transmembrane helix</keyword>
<dbReference type="EMBL" id="JABEMB010000014">
    <property type="protein sequence ID" value="NNH04308.1"/>
    <property type="molecule type" value="Genomic_DNA"/>
</dbReference>
<evidence type="ECO:0000259" key="2">
    <source>
        <dbReference type="Pfam" id="PF04892"/>
    </source>
</evidence>
<feature type="transmembrane region" description="Helical" evidence="1">
    <location>
        <begin position="62"/>
        <end position="85"/>
    </location>
</feature>
<feature type="domain" description="VanZ-like" evidence="2">
    <location>
        <begin position="29"/>
        <end position="140"/>
    </location>
</feature>
<reference evidence="3 4" key="1">
    <citation type="submission" date="2020-05" db="EMBL/GenBank/DDBJ databases">
        <title>MicrobeNet Type strains.</title>
        <authorList>
            <person name="Nicholson A.C."/>
        </authorList>
    </citation>
    <scope>NUCLEOTIDE SEQUENCE [LARGE SCALE GENOMIC DNA]</scope>
    <source>
        <strain evidence="3 4">JCM 14282</strain>
    </source>
</reference>
<dbReference type="RefSeq" id="WP_167038536.1">
    <property type="nucleotide sequence ID" value="NZ_BAAANA010000001.1"/>
</dbReference>
<protein>
    <submittedName>
        <fullName evidence="3">VanZ family protein</fullName>
    </submittedName>
</protein>
<organism evidence="3 4">
    <name type="scientific">Microbacterium ulmi</name>
    <dbReference type="NCBI Taxonomy" id="179095"/>
    <lineage>
        <taxon>Bacteria</taxon>
        <taxon>Bacillati</taxon>
        <taxon>Actinomycetota</taxon>
        <taxon>Actinomycetes</taxon>
        <taxon>Micrococcales</taxon>
        <taxon>Microbacteriaceae</taxon>
        <taxon>Microbacterium</taxon>
    </lineage>
</organism>
<dbReference type="AlphaFoldDB" id="A0A7Y2M3B4"/>
<proteinExistence type="predicted"/>
<feature type="transmembrane region" description="Helical" evidence="1">
    <location>
        <begin position="92"/>
        <end position="112"/>
    </location>
</feature>
<evidence type="ECO:0000313" key="4">
    <source>
        <dbReference type="Proteomes" id="UP000543598"/>
    </source>
</evidence>
<name>A0A7Y2M3B4_9MICO</name>
<accession>A0A7Y2M3B4</accession>
<dbReference type="InterPro" id="IPR006976">
    <property type="entry name" value="VanZ-like"/>
</dbReference>
<sequence length="149" mass="16221">MRGSAGDSTDTVRPNAIARLLRDPRAWLVVYAVVLAFIAFWPTPVDRDAKPFLAMITDAVPWLTYDVIEFTSNVLLFVPLGVLLALVLRGRWWLVVVIALVVAAAIEMGQWMLLPARTPSLADVIANVAGAVVGLGLVATVRSGTWRKK</sequence>
<keyword evidence="4" id="KW-1185">Reference proteome</keyword>
<gene>
    <name evidence="3" type="ORF">HLA99_10650</name>
</gene>
<feature type="transmembrane region" description="Helical" evidence="1">
    <location>
        <begin position="26"/>
        <end position="42"/>
    </location>
</feature>
<comment type="caution">
    <text evidence="3">The sequence shown here is derived from an EMBL/GenBank/DDBJ whole genome shotgun (WGS) entry which is preliminary data.</text>
</comment>